<comment type="caution">
    <text evidence="6">The sequence shown here is derived from an EMBL/GenBank/DDBJ whole genome shotgun (WGS) entry which is preliminary data.</text>
</comment>
<sequence length="295" mass="34163">MCTKSDDINIKSYVVDAMARLEQLQKHWSANIRQQKSSSEGNVLKKDFKSLPRSIENLAFMEHAIQVFQIVSVLCKMFLKQADVIQKTMKEDLQGDLEELVINFMWVCPRLSCFAPELAVVCEYFIIIYGKEFAEICFENRSEKVHPALLRIINNTAMVEKIMEHFKYFMEFAKRNKVDVDPVKERGSFKFRSHTLSVLSKAEMLAAKYLVNVKNKKGEKKEDDDQEDEEMTFSFRITASEKSLPVNLRSAIYLIQSLSEAEYNKLVLLRFVNNVTSKTKSKVSTDELVELIKIL</sequence>
<organism evidence="6 7">
    <name type="scientific">Trichinella pseudospiralis</name>
    <name type="common">Parasitic roundworm</name>
    <dbReference type="NCBI Taxonomy" id="6337"/>
    <lineage>
        <taxon>Eukaryota</taxon>
        <taxon>Metazoa</taxon>
        <taxon>Ecdysozoa</taxon>
        <taxon>Nematoda</taxon>
        <taxon>Enoplea</taxon>
        <taxon>Dorylaimia</taxon>
        <taxon>Trichinellida</taxon>
        <taxon>Trichinellidae</taxon>
        <taxon>Trichinella</taxon>
    </lineage>
</organism>
<dbReference type="Proteomes" id="UP000054995">
    <property type="component" value="Unassembled WGS sequence"/>
</dbReference>
<gene>
    <name evidence="6" type="primary">IST1</name>
    <name evidence="6" type="ORF">T4D_15155</name>
</gene>
<accession>A0A0V1FDM9</accession>
<comment type="similarity">
    <text evidence="1">Belongs to the IST1 family.</text>
</comment>
<evidence type="ECO:0000256" key="3">
    <source>
        <dbReference type="ARBA" id="ARBA00032374"/>
    </source>
</evidence>
<evidence type="ECO:0000256" key="4">
    <source>
        <dbReference type="ARBA" id="ARBA00046124"/>
    </source>
</evidence>
<evidence type="ECO:0000313" key="7">
    <source>
        <dbReference type="Proteomes" id="UP000054995"/>
    </source>
</evidence>
<dbReference type="InterPro" id="IPR042277">
    <property type="entry name" value="IST1-like"/>
</dbReference>
<evidence type="ECO:0000256" key="5">
    <source>
        <dbReference type="ARBA" id="ARBA00046920"/>
    </source>
</evidence>
<dbReference type="InterPro" id="IPR005061">
    <property type="entry name" value="Ist1"/>
</dbReference>
<evidence type="ECO:0000256" key="1">
    <source>
        <dbReference type="ARBA" id="ARBA00005536"/>
    </source>
</evidence>
<dbReference type="GO" id="GO:0015031">
    <property type="term" value="P:protein transport"/>
    <property type="evidence" value="ECO:0007669"/>
    <property type="project" value="InterPro"/>
</dbReference>
<proteinExistence type="inferred from homology"/>
<dbReference type="OrthoDB" id="5917357at2759"/>
<reference evidence="6 7" key="1">
    <citation type="submission" date="2015-01" db="EMBL/GenBank/DDBJ databases">
        <title>Evolution of Trichinella species and genotypes.</title>
        <authorList>
            <person name="Korhonen P.K."/>
            <person name="Edoardo P."/>
            <person name="Giuseppe L.R."/>
            <person name="Gasser R.B."/>
        </authorList>
    </citation>
    <scope>NUCLEOTIDE SEQUENCE [LARGE SCALE GENOMIC DNA]</scope>
    <source>
        <strain evidence="6">ISS470</strain>
    </source>
</reference>
<evidence type="ECO:0000313" key="6">
    <source>
        <dbReference type="EMBL" id="KRY83905.1"/>
    </source>
</evidence>
<name>A0A0V1FDM9_TRIPS</name>
<dbReference type="AlphaFoldDB" id="A0A0V1FDM9"/>
<comment type="function">
    <text evidence="4">ESCRT-III-like protein involved in cytokinesis, nuclear envelope reassembly and endosomal tubulation. Is required for efficient abscission during cytokinesis. Involved in recruiting VPS4A and/or VPS4B to the midbody of dividing cells. During late anaphase, involved in nuclear envelope reassembly and mitotic spindle disassembly together with the ESCRT-III complex: IST1 acts by mediating the recruitment of SPAST to the nuclear membrane, leading to microtubule severing. Recruited to the reforming nuclear envelope (NE) during anaphase by LEMD2. Regulates early endosomal tubulation together with the ESCRT-III complex by mediating the recruitment of SPAST.</text>
</comment>
<protein>
    <recommendedName>
        <fullName evidence="2">IST1 homolog</fullName>
    </recommendedName>
    <alternativeName>
        <fullName evidence="3">Charged multivesicular body protein 8</fullName>
    </alternativeName>
</protein>
<dbReference type="Pfam" id="PF03398">
    <property type="entry name" value="Ist1"/>
    <property type="match status" value="1"/>
</dbReference>
<dbReference type="EMBL" id="JYDT01000128">
    <property type="protein sequence ID" value="KRY83905.1"/>
    <property type="molecule type" value="Genomic_DNA"/>
</dbReference>
<evidence type="ECO:0000256" key="2">
    <source>
        <dbReference type="ARBA" id="ARBA00014513"/>
    </source>
</evidence>
<dbReference type="Gene3D" id="1.20.1260.60">
    <property type="entry name" value="Vacuolar protein sorting-associated protein Ist1"/>
    <property type="match status" value="1"/>
</dbReference>
<keyword evidence="7" id="KW-1185">Reference proteome</keyword>
<comment type="subunit">
    <text evidence="5">Interacts with CHMP1A, CHMP1B, VPS4A and VTA1. Interacts with SPAST, STAMBP, and USP8. May interact with VPS37B. May associate with the ESCRT-I complex. Interacts with MITD1, in competition with VSP4. Interacts with SPART (via MIT domain); leading to the recruitment of SPART to midbodies. Interacts with SPAST.</text>
</comment>